<proteinExistence type="predicted"/>
<dbReference type="SUPFAM" id="SSF53474">
    <property type="entry name" value="alpha/beta-Hydrolases"/>
    <property type="match status" value="1"/>
</dbReference>
<keyword evidence="5" id="KW-1185">Reference proteome</keyword>
<feature type="domain" description="BD-FAE-like" evidence="3">
    <location>
        <begin position="70"/>
        <end position="160"/>
    </location>
</feature>
<dbReference type="GO" id="GO:0016787">
    <property type="term" value="F:hydrolase activity"/>
    <property type="evidence" value="ECO:0007669"/>
    <property type="project" value="UniProtKB-KW"/>
</dbReference>
<evidence type="ECO:0000256" key="1">
    <source>
        <dbReference type="ARBA" id="ARBA00022801"/>
    </source>
</evidence>
<evidence type="ECO:0000313" key="5">
    <source>
        <dbReference type="Proteomes" id="UP000769780"/>
    </source>
</evidence>
<organism evidence="4 5">
    <name type="scientific">Mesobacillus maritimus</name>
    <dbReference type="NCBI Taxonomy" id="1643336"/>
    <lineage>
        <taxon>Bacteria</taxon>
        <taxon>Bacillati</taxon>
        <taxon>Bacillota</taxon>
        <taxon>Bacilli</taxon>
        <taxon>Bacillales</taxon>
        <taxon>Bacillaceae</taxon>
        <taxon>Mesobacillus</taxon>
    </lineage>
</organism>
<feature type="domain" description="Peptidase S9 prolyl oligopeptidase catalytic" evidence="2">
    <location>
        <begin position="179"/>
        <end position="253"/>
    </location>
</feature>
<protein>
    <submittedName>
        <fullName evidence="4">Alpha/beta hydrolase</fullName>
    </submittedName>
</protein>
<name>A0ABS7KB33_9BACI</name>
<dbReference type="Gene3D" id="3.40.50.1820">
    <property type="entry name" value="alpha/beta hydrolase"/>
    <property type="match status" value="1"/>
</dbReference>
<evidence type="ECO:0000259" key="3">
    <source>
        <dbReference type="Pfam" id="PF20434"/>
    </source>
</evidence>
<accession>A0ABS7KB33</accession>
<dbReference type="InterPro" id="IPR001375">
    <property type="entry name" value="Peptidase_S9_cat"/>
</dbReference>
<dbReference type="PANTHER" id="PTHR48081">
    <property type="entry name" value="AB HYDROLASE SUPERFAMILY PROTEIN C4A8.06C"/>
    <property type="match status" value="1"/>
</dbReference>
<reference evidence="4 5" key="1">
    <citation type="submission" date="2020-07" db="EMBL/GenBank/DDBJ databases">
        <title>Fungal Genomes of the International Space Station.</title>
        <authorList>
            <person name="Seuylemezian A."/>
            <person name="Singh N.K."/>
            <person name="Wood J."/>
            <person name="Venkateswaran K."/>
        </authorList>
    </citation>
    <scope>NUCLEOTIDE SEQUENCE [LARGE SCALE GENOMIC DNA]</scope>
    <source>
        <strain evidence="4 5">PL-B2</strain>
    </source>
</reference>
<dbReference type="InterPro" id="IPR050300">
    <property type="entry name" value="GDXG_lipolytic_enzyme"/>
</dbReference>
<keyword evidence="1 4" id="KW-0378">Hydrolase</keyword>
<sequence>MPLHNIGTLLPFHSHVDPETVVESLNYMIDKVNKNQKVFYDFYTDEQKQQVSSRKDTGLFFFRGNPGAPLAIISPGGGFSYVGSLHEGFPYALELSNRGYNAFVLKYRVGGEQIATEDLISAISYIVKNAEDLEVSVENYSVWGSSAGARMAANAGSFNREGFIRPNTVVMAYTAHTAFTENDPPTFVTVSEDDRIVDIDVVERRVANLRNAGIDVEYIPFKKAGHGFGLGIGTDAEGWINQAIEFWEKHMKST</sequence>
<dbReference type="InterPro" id="IPR029058">
    <property type="entry name" value="AB_hydrolase_fold"/>
</dbReference>
<dbReference type="InterPro" id="IPR049492">
    <property type="entry name" value="BD-FAE-like_dom"/>
</dbReference>
<evidence type="ECO:0000259" key="2">
    <source>
        <dbReference type="Pfam" id="PF00326"/>
    </source>
</evidence>
<evidence type="ECO:0000313" key="4">
    <source>
        <dbReference type="EMBL" id="MBY0099484.1"/>
    </source>
</evidence>
<dbReference type="Pfam" id="PF20434">
    <property type="entry name" value="BD-FAE"/>
    <property type="match status" value="1"/>
</dbReference>
<dbReference type="Proteomes" id="UP000769780">
    <property type="component" value="Unassembled WGS sequence"/>
</dbReference>
<dbReference type="PANTHER" id="PTHR48081:SF6">
    <property type="entry name" value="PEPTIDASE S9 PROLYL OLIGOPEPTIDASE CATALYTIC DOMAIN-CONTAINING PROTEIN"/>
    <property type="match status" value="1"/>
</dbReference>
<gene>
    <name evidence="4" type="ORF">H0185_22195</name>
</gene>
<dbReference type="EMBL" id="JACWFH010000036">
    <property type="protein sequence ID" value="MBY0099484.1"/>
    <property type="molecule type" value="Genomic_DNA"/>
</dbReference>
<comment type="caution">
    <text evidence="4">The sequence shown here is derived from an EMBL/GenBank/DDBJ whole genome shotgun (WGS) entry which is preliminary data.</text>
</comment>
<dbReference type="Pfam" id="PF00326">
    <property type="entry name" value="Peptidase_S9"/>
    <property type="match status" value="1"/>
</dbReference>